<accession>A0A0L6UNV4</accession>
<gene>
    <name evidence="1" type="ORF">VP01_453g3</name>
</gene>
<evidence type="ECO:0000313" key="2">
    <source>
        <dbReference type="Proteomes" id="UP000037035"/>
    </source>
</evidence>
<dbReference type="EMBL" id="LAVV01009657">
    <property type="protein sequence ID" value="KNZ50211.1"/>
    <property type="molecule type" value="Genomic_DNA"/>
</dbReference>
<sequence length="98" mass="10977">MAHSLEELRRRSAANLRFPLAAQPEIIRADQKDAYYINYLQDHIEPLLRALKGNTPLLAPDGSTIMPPDYRKSANSSICPSPLSQVRIDPFGDMSINI</sequence>
<protein>
    <submittedName>
        <fullName evidence="1">Uncharacterized protein</fullName>
    </submittedName>
</protein>
<dbReference type="VEuPathDB" id="FungiDB:VP01_453g3"/>
<keyword evidence="2" id="KW-1185">Reference proteome</keyword>
<reference evidence="1 2" key="1">
    <citation type="submission" date="2015-08" db="EMBL/GenBank/DDBJ databases">
        <title>Next Generation Sequencing and Analysis of the Genome of Puccinia sorghi L Schw, the Causal Agent of Maize Common Rust.</title>
        <authorList>
            <person name="Rochi L."/>
            <person name="Burguener G."/>
            <person name="Darino M."/>
            <person name="Turjanski A."/>
            <person name="Kreff E."/>
            <person name="Dieguez M.J."/>
            <person name="Sacco F."/>
        </authorList>
    </citation>
    <scope>NUCLEOTIDE SEQUENCE [LARGE SCALE GENOMIC DNA]</scope>
    <source>
        <strain evidence="1 2">RO10H11247</strain>
    </source>
</reference>
<comment type="caution">
    <text evidence="1">The sequence shown here is derived from an EMBL/GenBank/DDBJ whole genome shotgun (WGS) entry which is preliminary data.</text>
</comment>
<name>A0A0L6UNV4_9BASI</name>
<dbReference type="STRING" id="27349.A0A0L6UNV4"/>
<organism evidence="1 2">
    <name type="scientific">Puccinia sorghi</name>
    <dbReference type="NCBI Taxonomy" id="27349"/>
    <lineage>
        <taxon>Eukaryota</taxon>
        <taxon>Fungi</taxon>
        <taxon>Dikarya</taxon>
        <taxon>Basidiomycota</taxon>
        <taxon>Pucciniomycotina</taxon>
        <taxon>Pucciniomycetes</taxon>
        <taxon>Pucciniales</taxon>
        <taxon>Pucciniaceae</taxon>
        <taxon>Puccinia</taxon>
    </lineage>
</organism>
<dbReference type="Proteomes" id="UP000037035">
    <property type="component" value="Unassembled WGS sequence"/>
</dbReference>
<proteinExistence type="predicted"/>
<dbReference type="OrthoDB" id="6270329at2759"/>
<dbReference type="AlphaFoldDB" id="A0A0L6UNV4"/>
<evidence type="ECO:0000313" key="1">
    <source>
        <dbReference type="EMBL" id="KNZ50211.1"/>
    </source>
</evidence>